<evidence type="ECO:0000313" key="2">
    <source>
        <dbReference type="EMBL" id="ATP59113.1"/>
    </source>
</evidence>
<dbReference type="AlphaFoldDB" id="A0A2D1UBY8"/>
<reference evidence="2 3" key="1">
    <citation type="submission" date="2017-10" db="EMBL/GenBank/DDBJ databases">
        <title>Whole genome of Pedobacter ginsengisoli T01R-27 isolated from tomato rhizosphere.</title>
        <authorList>
            <person name="Weon H.-Y."/>
            <person name="Lee S.A."/>
            <person name="Sang M.K."/>
            <person name="Song J."/>
        </authorList>
    </citation>
    <scope>NUCLEOTIDE SEQUENCE [LARGE SCALE GENOMIC DNA]</scope>
    <source>
        <strain evidence="2 3">T01R-27</strain>
    </source>
</reference>
<dbReference type="OrthoDB" id="196738at2"/>
<gene>
    <name evidence="2" type="ORF">CPT03_02495</name>
</gene>
<dbReference type="Pfam" id="PF14376">
    <property type="entry name" value="Haem_bd"/>
    <property type="match status" value="1"/>
</dbReference>
<feature type="domain" description="Haem-binding" evidence="1">
    <location>
        <begin position="10"/>
        <end position="145"/>
    </location>
</feature>
<name>A0A2D1UBY8_9SPHI</name>
<organism evidence="2 3">
    <name type="scientific">Pedobacter ginsengisoli</name>
    <dbReference type="NCBI Taxonomy" id="363852"/>
    <lineage>
        <taxon>Bacteria</taxon>
        <taxon>Pseudomonadati</taxon>
        <taxon>Bacteroidota</taxon>
        <taxon>Sphingobacteriia</taxon>
        <taxon>Sphingobacteriales</taxon>
        <taxon>Sphingobacteriaceae</taxon>
        <taxon>Pedobacter</taxon>
    </lineage>
</organism>
<evidence type="ECO:0000313" key="3">
    <source>
        <dbReference type="Proteomes" id="UP000223749"/>
    </source>
</evidence>
<dbReference type="EMBL" id="CP024091">
    <property type="protein sequence ID" value="ATP59113.1"/>
    <property type="molecule type" value="Genomic_DNA"/>
</dbReference>
<dbReference type="SMART" id="SM01235">
    <property type="entry name" value="Haem_bd"/>
    <property type="match status" value="1"/>
</dbReference>
<proteinExistence type="predicted"/>
<sequence length="157" mass="18324">MKIILHPYPRFVDLIIQFIQPDHNKSGQVMPKDISTIVSMPDEVKGVLKKACYDCHSNNTDYPWYTYVQPIHWFINYHIKSGKDELNFNEFGIYTPRRQQNKLRAIESSLKEGTMPLWSYTLIHRNAILSEAEKSLIIDWVQSSKDSLNKKANSSVH</sequence>
<dbReference type="Proteomes" id="UP000223749">
    <property type="component" value="Chromosome"/>
</dbReference>
<keyword evidence="3" id="KW-1185">Reference proteome</keyword>
<evidence type="ECO:0000259" key="1">
    <source>
        <dbReference type="SMART" id="SM01235"/>
    </source>
</evidence>
<dbReference type="InterPro" id="IPR025992">
    <property type="entry name" value="Haem-bd"/>
</dbReference>
<protein>
    <submittedName>
        <fullName evidence="2">Cytochrome C</fullName>
    </submittedName>
</protein>
<accession>A0A2D1UBY8</accession>
<dbReference type="KEGG" id="pgs:CPT03_02495"/>